<evidence type="ECO:0000313" key="2">
    <source>
        <dbReference type="EMBL" id="MBB3159091.1"/>
    </source>
</evidence>
<dbReference type="SUPFAM" id="SSF110087">
    <property type="entry name" value="DR1885-like metal-binding protein"/>
    <property type="match status" value="1"/>
</dbReference>
<dbReference type="Gene3D" id="2.60.40.1890">
    <property type="entry name" value="PCu(A)C copper chaperone"/>
    <property type="match status" value="1"/>
</dbReference>
<name>A0A7W5CJZ8_9MICO</name>
<evidence type="ECO:0000313" key="3">
    <source>
        <dbReference type="Proteomes" id="UP000543579"/>
    </source>
</evidence>
<keyword evidence="1" id="KW-0732">Signal</keyword>
<dbReference type="PROSITE" id="PS51257">
    <property type="entry name" value="PROKAR_LIPOPROTEIN"/>
    <property type="match status" value="1"/>
</dbReference>
<accession>A0A7W5CJZ8</accession>
<feature type="signal peptide" evidence="1">
    <location>
        <begin position="1"/>
        <end position="25"/>
    </location>
</feature>
<sequence length="174" mass="17874">MNIRTLRLGALAAAGALLLAGCASAASPAPAASQAESFSTADVWVKAADSGMSAGFGQLRNDGDTDLTVVSATDDATAAMELHETVQNESGQMVMREVEGGFVIPAHGAIELAPGGNHLMFMDVTTPLRAGEETTITLTFADDSTAEITAPIKEFAGANENYEGGDMDDMEMGS</sequence>
<proteinExistence type="predicted"/>
<dbReference type="Proteomes" id="UP000543579">
    <property type="component" value="Unassembled WGS sequence"/>
</dbReference>
<dbReference type="InterPro" id="IPR007410">
    <property type="entry name" value="LpqE-like"/>
</dbReference>
<dbReference type="RefSeq" id="WP_183420486.1">
    <property type="nucleotide sequence ID" value="NZ_JACHXY010000003.1"/>
</dbReference>
<evidence type="ECO:0008006" key="4">
    <source>
        <dbReference type="Google" id="ProtNLM"/>
    </source>
</evidence>
<dbReference type="Pfam" id="PF04314">
    <property type="entry name" value="PCuAC"/>
    <property type="match status" value="1"/>
</dbReference>
<protein>
    <recommendedName>
        <fullName evidence="4">Copper chaperone PCu(A)C</fullName>
    </recommendedName>
</protein>
<dbReference type="AlphaFoldDB" id="A0A7W5CJZ8"/>
<dbReference type="PANTHER" id="PTHR36302:SF1">
    <property type="entry name" value="COPPER CHAPERONE PCU(A)C"/>
    <property type="match status" value="1"/>
</dbReference>
<comment type="caution">
    <text evidence="2">The sequence shown here is derived from an EMBL/GenBank/DDBJ whole genome shotgun (WGS) entry which is preliminary data.</text>
</comment>
<evidence type="ECO:0000256" key="1">
    <source>
        <dbReference type="SAM" id="SignalP"/>
    </source>
</evidence>
<dbReference type="InterPro" id="IPR058248">
    <property type="entry name" value="Lxx211020-like"/>
</dbReference>
<reference evidence="2 3" key="1">
    <citation type="submission" date="2020-08" db="EMBL/GenBank/DDBJ databases">
        <title>Genomic Encyclopedia of Type Strains, Phase III (KMG-III): the genomes of soil and plant-associated and newly described type strains.</title>
        <authorList>
            <person name="Whitman W."/>
        </authorList>
    </citation>
    <scope>NUCLEOTIDE SEQUENCE [LARGE SCALE GENOMIC DNA]</scope>
    <source>
        <strain evidence="2 3">CECT 8356</strain>
    </source>
</reference>
<gene>
    <name evidence="2" type="ORF">FHS07_002809</name>
</gene>
<dbReference type="EMBL" id="JACHXY010000003">
    <property type="protein sequence ID" value="MBB3159091.1"/>
    <property type="molecule type" value="Genomic_DNA"/>
</dbReference>
<feature type="chain" id="PRO_5030528103" description="Copper chaperone PCu(A)C" evidence="1">
    <location>
        <begin position="26"/>
        <end position="174"/>
    </location>
</feature>
<dbReference type="InterPro" id="IPR036182">
    <property type="entry name" value="PCuAC_sf"/>
</dbReference>
<organism evidence="2 3">
    <name type="scientific">Microbacterium proteolyticum</name>
    <dbReference type="NCBI Taxonomy" id="1572644"/>
    <lineage>
        <taxon>Bacteria</taxon>
        <taxon>Bacillati</taxon>
        <taxon>Actinomycetota</taxon>
        <taxon>Actinomycetes</taxon>
        <taxon>Micrococcales</taxon>
        <taxon>Microbacteriaceae</taxon>
        <taxon>Microbacterium</taxon>
    </lineage>
</organism>
<dbReference type="PANTHER" id="PTHR36302">
    <property type="entry name" value="BLR7088 PROTEIN"/>
    <property type="match status" value="1"/>
</dbReference>